<accession>A0AB36RGU1</accession>
<dbReference type="AlphaFoldDB" id="A0AB36RGU1"/>
<gene>
    <name evidence="1" type="ORF">CIT25_02790</name>
</gene>
<organism evidence="1 2">
    <name type="scientific">Mesorhizobium mediterraneum</name>
    <dbReference type="NCBI Taxonomy" id="43617"/>
    <lineage>
        <taxon>Bacteria</taxon>
        <taxon>Pseudomonadati</taxon>
        <taxon>Pseudomonadota</taxon>
        <taxon>Alphaproteobacteria</taxon>
        <taxon>Hyphomicrobiales</taxon>
        <taxon>Phyllobacteriaceae</taxon>
        <taxon>Mesorhizobium</taxon>
    </lineage>
</organism>
<evidence type="ECO:0000313" key="1">
    <source>
        <dbReference type="EMBL" id="PAQ03743.1"/>
    </source>
</evidence>
<reference evidence="2" key="1">
    <citation type="submission" date="2017-08" db="EMBL/GenBank/DDBJ databases">
        <title>Mesorhizobium wenxinae sp. nov., a novel rhizobial species isolated from root nodules of chickpea (Cicer arietinum L.).</title>
        <authorList>
            <person name="Zhang J."/>
        </authorList>
    </citation>
    <scope>NUCLEOTIDE SEQUENCE [LARGE SCALE GENOMIC DNA]</scope>
    <source>
        <strain evidence="2">USDA 3392</strain>
    </source>
</reference>
<name>A0AB36RGU1_9HYPH</name>
<keyword evidence="2" id="KW-1185">Reference proteome</keyword>
<sequence length="79" mass="8940">MDGGRNLLDAVGPALYGARWQSPLARDLGVTDRTMRNWVAQKHEVPDHVPRQLHRLLLERGSAVQSTIALVERHLHRAE</sequence>
<dbReference type="Proteomes" id="UP000216215">
    <property type="component" value="Unassembled WGS sequence"/>
</dbReference>
<protein>
    <recommendedName>
        <fullName evidence="3">Transcriptional regulator</fullName>
    </recommendedName>
</protein>
<comment type="caution">
    <text evidence="1">The sequence shown here is derived from an EMBL/GenBank/DDBJ whole genome shotgun (WGS) entry which is preliminary data.</text>
</comment>
<evidence type="ECO:0000313" key="2">
    <source>
        <dbReference type="Proteomes" id="UP000216215"/>
    </source>
</evidence>
<evidence type="ECO:0008006" key="3">
    <source>
        <dbReference type="Google" id="ProtNLM"/>
    </source>
</evidence>
<dbReference type="EMBL" id="NPKI01000007">
    <property type="protein sequence ID" value="PAQ03743.1"/>
    <property type="molecule type" value="Genomic_DNA"/>
</dbReference>
<proteinExistence type="predicted"/>